<feature type="transmembrane region" description="Helical" evidence="6">
    <location>
        <begin position="141"/>
        <end position="163"/>
    </location>
</feature>
<feature type="transmembrane region" description="Helical" evidence="6">
    <location>
        <begin position="12"/>
        <end position="30"/>
    </location>
</feature>
<dbReference type="AlphaFoldDB" id="A0A485LX87"/>
<accession>A0A485LX87</accession>
<protein>
    <recommendedName>
        <fullName evidence="7">VTT domain-containing protein</fullName>
    </recommendedName>
</protein>
<evidence type="ECO:0000256" key="4">
    <source>
        <dbReference type="ARBA" id="ARBA00022989"/>
    </source>
</evidence>
<comment type="subcellular location">
    <subcellularLocation>
        <location evidence="1">Cell membrane</location>
        <topology evidence="1">Multi-pass membrane protein</topology>
    </subcellularLocation>
</comment>
<dbReference type="EMBL" id="CAADRM010000073">
    <property type="protein sequence ID" value="VFU13202.1"/>
    <property type="molecule type" value="Genomic_DNA"/>
</dbReference>
<dbReference type="InterPro" id="IPR015414">
    <property type="entry name" value="TMEM64"/>
</dbReference>
<evidence type="ECO:0000256" key="2">
    <source>
        <dbReference type="ARBA" id="ARBA00022475"/>
    </source>
</evidence>
<evidence type="ECO:0000256" key="1">
    <source>
        <dbReference type="ARBA" id="ARBA00004651"/>
    </source>
</evidence>
<feature type="transmembrane region" description="Helical" evidence="6">
    <location>
        <begin position="170"/>
        <end position="191"/>
    </location>
</feature>
<keyword evidence="4 6" id="KW-1133">Transmembrane helix</keyword>
<gene>
    <name evidence="8" type="ORF">SCFA_1640002</name>
</gene>
<dbReference type="PANTHER" id="PTHR12677:SF59">
    <property type="entry name" value="GOLGI APPARATUS MEMBRANE PROTEIN TVP38-RELATED"/>
    <property type="match status" value="1"/>
</dbReference>
<evidence type="ECO:0000313" key="8">
    <source>
        <dbReference type="EMBL" id="VFU13202.1"/>
    </source>
</evidence>
<evidence type="ECO:0000256" key="5">
    <source>
        <dbReference type="ARBA" id="ARBA00023136"/>
    </source>
</evidence>
<keyword evidence="3 6" id="KW-0812">Transmembrane</keyword>
<organism evidence="8">
    <name type="scientific">anaerobic digester metagenome</name>
    <dbReference type="NCBI Taxonomy" id="1263854"/>
    <lineage>
        <taxon>unclassified sequences</taxon>
        <taxon>metagenomes</taxon>
        <taxon>ecological metagenomes</taxon>
    </lineage>
</organism>
<proteinExistence type="predicted"/>
<keyword evidence="5 6" id="KW-0472">Membrane</keyword>
<evidence type="ECO:0000259" key="7">
    <source>
        <dbReference type="Pfam" id="PF09335"/>
    </source>
</evidence>
<sequence>MSTGLDRKVAGDVCRVAGVAVFFVAATVFLEKSGIRNALFDVETFRSLLQGGSSGTGRMVSAAIFVVGGAGVIALGMPRLWASAVGGVVYGALMGTVLSVMASILGASILYLAGRSLLGRVVERRLGGRLEFWRRRFHENAFWWVLYGRLVPFSNSTIMSLLCGSCRVPFWAYVQGSVLGFIPLAAVFAAFGSGGLEGNLGQIGFAVLVLAAFVILRRLINARTPVIADEKTVDPEAPKG</sequence>
<dbReference type="GO" id="GO:0005886">
    <property type="term" value="C:plasma membrane"/>
    <property type="evidence" value="ECO:0007669"/>
    <property type="project" value="UniProtKB-SubCell"/>
</dbReference>
<dbReference type="Pfam" id="PF09335">
    <property type="entry name" value="VTT_dom"/>
    <property type="match status" value="1"/>
</dbReference>
<reference evidence="8" key="1">
    <citation type="submission" date="2019-03" db="EMBL/GenBank/DDBJ databases">
        <authorList>
            <person name="Hao L."/>
        </authorList>
    </citation>
    <scope>NUCLEOTIDE SEQUENCE</scope>
</reference>
<feature type="transmembrane region" description="Helical" evidence="6">
    <location>
        <begin position="59"/>
        <end position="77"/>
    </location>
</feature>
<dbReference type="InterPro" id="IPR032816">
    <property type="entry name" value="VTT_dom"/>
</dbReference>
<keyword evidence="2" id="KW-1003">Cell membrane</keyword>
<feature type="transmembrane region" description="Helical" evidence="6">
    <location>
        <begin position="203"/>
        <end position="220"/>
    </location>
</feature>
<dbReference type="PANTHER" id="PTHR12677">
    <property type="entry name" value="GOLGI APPARATUS MEMBRANE PROTEIN TVP38-RELATED"/>
    <property type="match status" value="1"/>
</dbReference>
<evidence type="ECO:0000256" key="3">
    <source>
        <dbReference type="ARBA" id="ARBA00022692"/>
    </source>
</evidence>
<name>A0A485LX87_9ZZZZ</name>
<feature type="domain" description="VTT" evidence="7">
    <location>
        <begin position="78"/>
        <end position="193"/>
    </location>
</feature>
<feature type="transmembrane region" description="Helical" evidence="6">
    <location>
        <begin position="89"/>
        <end position="113"/>
    </location>
</feature>
<evidence type="ECO:0000256" key="6">
    <source>
        <dbReference type="SAM" id="Phobius"/>
    </source>
</evidence>